<feature type="compositionally biased region" description="Basic and acidic residues" evidence="1">
    <location>
        <begin position="686"/>
        <end position="706"/>
    </location>
</feature>
<sequence length="807" mass="88363">MLALENFKTDTIENVFQRCILITGTTAAAIDHILLKAESRRGRPDQLAQPWPVSNGHFKALALLTPGLNTISVISGNDNDDKIELRIRYLLLTKTPPLHLAILIAKDSPLSIDCPPVKFGALSSTHSSLDAAIAKFRVTALMWQALVPEEMQKADPGRRSFCLEEEKGVDTLTRDKVRNSFTSPKEAMGLVPRVHLVRASRTVAEIRAMDGPQLEDAFVEALKICGGPFVARNKPVVAGLILDSHFDTKRKRVLGHASRARYDPNGLSLAMFGSHLTYAWPRFMDEIPDCLLDTRPSGDSVDGRSCSPLWQTCAAGQRDFFYQALSAFGAKTEQSRRVDDIAEWPMAFLGSCHGQKHAGCQRLSDRAWDVSVYGHLRDLLFLRASRPHFRVPGDKGTLFCLDPPVIEISGTFEKAVVTISSTTGIKHFSTEQGPWPSASFVKCSPGLWKAVLDKELIARSVHKTWGIKVLAGNGLETEVQNIWAHLHPATVFTLPGRRGITIEKKSVGPRGGAPVSGSTGWTAMLKKKDSDGKVVRATKLALHVGDALDGALLYYSDGTFVTCGQPGKIPGGHQRRCIGLRNGVEIKCVAVTRMERSWWPLVGLRVWMGDGRGMGALNARHHGGKNTEFLVPGKGRRIVGFFGRHGGVGGLCSEFGIITAPEGVRLPEEVYDETKWETKWEVVDGKEQVGDDRKREAEKEGEDGGRRAKRRKAEDSMVLESNTMKLDDDRDSSSDEEGENDVADDADFGYDDFRTSNAFKELYEGKGYDKGGGYGLMRALQDLDRATSGMGALGGGLMGLLLLAGRS</sequence>
<dbReference type="InterPro" id="IPR021917">
    <property type="entry name" value="Unchr_Zn-peptidase-like"/>
</dbReference>
<reference evidence="2 3" key="1">
    <citation type="journal article" date="2023" name="bioRxiv">
        <title>High-quality genome assemblies of four members of thePodospora anserinaspecies complex.</title>
        <authorList>
            <person name="Ament-Velasquez S.L."/>
            <person name="Vogan A.A."/>
            <person name="Wallerman O."/>
            <person name="Hartmann F."/>
            <person name="Gautier V."/>
            <person name="Silar P."/>
            <person name="Giraud T."/>
            <person name="Johannesson H."/>
        </authorList>
    </citation>
    <scope>NUCLEOTIDE SEQUENCE [LARGE SCALE GENOMIC DNA]</scope>
    <source>
        <strain evidence="2 3">CBS 415.72m</strain>
    </source>
</reference>
<evidence type="ECO:0000256" key="1">
    <source>
        <dbReference type="SAM" id="MobiDB-lite"/>
    </source>
</evidence>
<evidence type="ECO:0000313" key="3">
    <source>
        <dbReference type="Proteomes" id="UP001323405"/>
    </source>
</evidence>
<dbReference type="GeneID" id="87909475"/>
<accession>A0ABR0GEB2</accession>
<comment type="caution">
    <text evidence="2">The sequence shown here is derived from an EMBL/GenBank/DDBJ whole genome shotgun (WGS) entry which is preliminary data.</text>
</comment>
<feature type="compositionally biased region" description="Acidic residues" evidence="1">
    <location>
        <begin position="734"/>
        <end position="748"/>
    </location>
</feature>
<keyword evidence="3" id="KW-1185">Reference proteome</keyword>
<name>A0ABR0GEB2_9PEZI</name>
<dbReference type="Pfam" id="PF12044">
    <property type="entry name" value="Metallopep"/>
    <property type="match status" value="1"/>
</dbReference>
<dbReference type="EMBL" id="JAFFHA010000006">
    <property type="protein sequence ID" value="KAK4654110.1"/>
    <property type="molecule type" value="Genomic_DNA"/>
</dbReference>
<feature type="region of interest" description="Disordered" evidence="1">
    <location>
        <begin position="686"/>
        <end position="748"/>
    </location>
</feature>
<organism evidence="2 3">
    <name type="scientific">Podospora pseudocomata</name>
    <dbReference type="NCBI Taxonomy" id="2093779"/>
    <lineage>
        <taxon>Eukaryota</taxon>
        <taxon>Fungi</taxon>
        <taxon>Dikarya</taxon>
        <taxon>Ascomycota</taxon>
        <taxon>Pezizomycotina</taxon>
        <taxon>Sordariomycetes</taxon>
        <taxon>Sordariomycetidae</taxon>
        <taxon>Sordariales</taxon>
        <taxon>Podosporaceae</taxon>
        <taxon>Podospora</taxon>
    </lineage>
</organism>
<dbReference type="PANTHER" id="PTHR21054">
    <property type="entry name" value="ZINC METALLOPROTEINASE-RELATED"/>
    <property type="match status" value="1"/>
</dbReference>
<dbReference type="Proteomes" id="UP001323405">
    <property type="component" value="Unassembled WGS sequence"/>
</dbReference>
<gene>
    <name evidence="2" type="ORF">QC762_401160</name>
</gene>
<evidence type="ECO:0000313" key="2">
    <source>
        <dbReference type="EMBL" id="KAK4654110.1"/>
    </source>
</evidence>
<protein>
    <submittedName>
        <fullName evidence="2">Uncharacterized protein</fullName>
    </submittedName>
</protein>
<dbReference type="InterPro" id="IPR053002">
    <property type="entry name" value="Metalloproteinase_M10B"/>
</dbReference>
<proteinExistence type="predicted"/>
<dbReference type="PANTHER" id="PTHR21054:SF2">
    <property type="entry name" value="MIP04191P"/>
    <property type="match status" value="1"/>
</dbReference>
<dbReference type="RefSeq" id="XP_062743085.1">
    <property type="nucleotide sequence ID" value="XM_062889568.1"/>
</dbReference>